<protein>
    <recommendedName>
        <fullName evidence="4">VIR protein</fullName>
    </recommendedName>
</protein>
<feature type="transmembrane region" description="Helical" evidence="1">
    <location>
        <begin position="204"/>
        <end position="222"/>
    </location>
</feature>
<dbReference type="Proteomes" id="UP000196402">
    <property type="component" value="Unassembled WGS sequence"/>
</dbReference>
<organism evidence="2 3">
    <name type="scientific">Plasmodium vivax</name>
    <name type="common">malaria parasite P. vivax</name>
    <dbReference type="NCBI Taxonomy" id="5855"/>
    <lineage>
        <taxon>Eukaryota</taxon>
        <taxon>Sar</taxon>
        <taxon>Alveolata</taxon>
        <taxon>Apicomplexa</taxon>
        <taxon>Aconoidasida</taxon>
        <taxon>Haemosporida</taxon>
        <taxon>Plasmodiidae</taxon>
        <taxon>Plasmodium</taxon>
        <taxon>Plasmodium (Plasmodium)</taxon>
    </lineage>
</organism>
<dbReference type="AlphaFoldDB" id="A0A1G4E7V2"/>
<evidence type="ECO:0000256" key="1">
    <source>
        <dbReference type="SAM" id="Phobius"/>
    </source>
</evidence>
<keyword evidence="1" id="KW-1133">Transmembrane helix</keyword>
<feature type="non-terminal residue" evidence="2">
    <location>
        <position position="1"/>
    </location>
</feature>
<dbReference type="Pfam" id="PF12420">
    <property type="entry name" value="DUF3671"/>
    <property type="match status" value="1"/>
</dbReference>
<feature type="non-terminal residue" evidence="2">
    <location>
        <position position="240"/>
    </location>
</feature>
<feature type="transmembrane region" description="Helical" evidence="1">
    <location>
        <begin position="128"/>
        <end position="150"/>
    </location>
</feature>
<evidence type="ECO:0008006" key="4">
    <source>
        <dbReference type="Google" id="ProtNLM"/>
    </source>
</evidence>
<proteinExistence type="predicted"/>
<sequence length="240" mass="28446">SDKYLDKECKAYGSFDIIFSRSLAKHIQEKELYNTRLRQNLLDHGKGTKVKNLEEYRPTYSKIKMNESNNIDIYMKDYNRRYRKKRGVFKLDCYCEKKVFDEINKLNEFRGKIHNDKNRYKKSFFKKYCIGLILFGFIPVFLGSLLYILFGGNQRNQLIPMCASTCKKHDPEKKTGYTDEHIKDSYLSPFTNETWKIIETANDAITISIVSIFIIIMIYIFIKFIKYEAIKAGKSKMNMK</sequence>
<evidence type="ECO:0000313" key="2">
    <source>
        <dbReference type="EMBL" id="SCA83388.1"/>
    </source>
</evidence>
<reference evidence="2 3" key="1">
    <citation type="submission" date="2016-07" db="EMBL/GenBank/DDBJ databases">
        <authorList>
            <consortium name="Pathogen Informatics"/>
        </authorList>
    </citation>
    <scope>NUCLEOTIDE SEQUENCE [LARGE SCALE GENOMIC DNA]</scope>
</reference>
<evidence type="ECO:0000313" key="3">
    <source>
        <dbReference type="Proteomes" id="UP000196402"/>
    </source>
</evidence>
<accession>A0A1G4E7V2</accession>
<gene>
    <name evidence="2" type="ORF">PVT01_000017800</name>
</gene>
<dbReference type="VEuPathDB" id="PlasmoDB:PVP01_0005120"/>
<dbReference type="EMBL" id="FLYH01000017">
    <property type="protein sequence ID" value="SCA83388.1"/>
    <property type="molecule type" value="Genomic_DNA"/>
</dbReference>
<name>A0A1G4E7V2_PLAVI</name>
<keyword evidence="1" id="KW-0812">Transmembrane</keyword>
<keyword evidence="1" id="KW-0472">Membrane</keyword>
<dbReference type="InterPro" id="IPR022139">
    <property type="entry name" value="Fam-L/Fam-M-like_plasmodium"/>
</dbReference>